<reference evidence="2 3" key="1">
    <citation type="submission" date="2014-11" db="EMBL/GenBank/DDBJ databases">
        <title>Genetic blueprint of the zoonotic pathogen Toxocara canis.</title>
        <authorList>
            <person name="Zhu X.-Q."/>
            <person name="Korhonen P.K."/>
            <person name="Cai H."/>
            <person name="Young N.D."/>
            <person name="Nejsum P."/>
            <person name="von Samson-Himmelstjerna G."/>
            <person name="Boag P.R."/>
            <person name="Tan P."/>
            <person name="Li Q."/>
            <person name="Min J."/>
            <person name="Yang Y."/>
            <person name="Wang X."/>
            <person name="Fang X."/>
            <person name="Hall R.S."/>
            <person name="Hofmann A."/>
            <person name="Sternberg P.W."/>
            <person name="Jex A.R."/>
            <person name="Gasser R.B."/>
        </authorList>
    </citation>
    <scope>NUCLEOTIDE SEQUENCE [LARGE SCALE GENOMIC DNA]</scope>
    <source>
        <strain evidence="2">PN_DK_2014</strain>
    </source>
</reference>
<sequence length="165" mass="18671">MEENVFDGIDNVEQSFGPMSNAEVFSAKPFLEVTPGVTEILMFSVDLSKTPARYDCRNTMALKMDDGQTRINLIFKKDTVYASVEDGDISVPIFRMALIILLPIAIVATVPTAALMWLEAIEKRRYQLAKDKPIKLKLTREYLAKVRPPKKRQVTKPQADAQEHK</sequence>
<proteinExistence type="predicted"/>
<dbReference type="AlphaFoldDB" id="A0A0B2VFJ4"/>
<protein>
    <submittedName>
        <fullName evidence="2">Uncharacterized protein</fullName>
    </submittedName>
</protein>
<feature type="transmembrane region" description="Helical" evidence="1">
    <location>
        <begin position="93"/>
        <end position="118"/>
    </location>
</feature>
<accession>A0A0B2VFJ4</accession>
<name>A0A0B2VFJ4_TOXCA</name>
<dbReference type="Proteomes" id="UP000031036">
    <property type="component" value="Unassembled WGS sequence"/>
</dbReference>
<comment type="caution">
    <text evidence="2">The sequence shown here is derived from an EMBL/GenBank/DDBJ whole genome shotgun (WGS) entry which is preliminary data.</text>
</comment>
<keyword evidence="1" id="KW-0472">Membrane</keyword>
<keyword evidence="1" id="KW-0812">Transmembrane</keyword>
<organism evidence="2 3">
    <name type="scientific">Toxocara canis</name>
    <name type="common">Canine roundworm</name>
    <dbReference type="NCBI Taxonomy" id="6265"/>
    <lineage>
        <taxon>Eukaryota</taxon>
        <taxon>Metazoa</taxon>
        <taxon>Ecdysozoa</taxon>
        <taxon>Nematoda</taxon>
        <taxon>Chromadorea</taxon>
        <taxon>Rhabditida</taxon>
        <taxon>Spirurina</taxon>
        <taxon>Ascaridomorpha</taxon>
        <taxon>Ascaridoidea</taxon>
        <taxon>Toxocaridae</taxon>
        <taxon>Toxocara</taxon>
    </lineage>
</organism>
<keyword evidence="1" id="KW-1133">Transmembrane helix</keyword>
<dbReference type="EMBL" id="JPKZ01001748">
    <property type="protein sequence ID" value="KHN80328.1"/>
    <property type="molecule type" value="Genomic_DNA"/>
</dbReference>
<evidence type="ECO:0000256" key="1">
    <source>
        <dbReference type="SAM" id="Phobius"/>
    </source>
</evidence>
<evidence type="ECO:0000313" key="2">
    <source>
        <dbReference type="EMBL" id="KHN80328.1"/>
    </source>
</evidence>
<gene>
    <name evidence="2" type="ORF">Tcan_06518</name>
</gene>
<keyword evidence="3" id="KW-1185">Reference proteome</keyword>
<evidence type="ECO:0000313" key="3">
    <source>
        <dbReference type="Proteomes" id="UP000031036"/>
    </source>
</evidence>